<name>A0ABT5BDK5_9BACT</name>
<comment type="caution">
    <text evidence="3">The sequence shown here is derived from an EMBL/GenBank/DDBJ whole genome shotgun (WGS) entry which is preliminary data.</text>
</comment>
<evidence type="ECO:0000313" key="3">
    <source>
        <dbReference type="EMBL" id="MDC0672225.1"/>
    </source>
</evidence>
<dbReference type="EMBL" id="JAQNDN010000019">
    <property type="protein sequence ID" value="MDC0672225.1"/>
    <property type="molecule type" value="Genomic_DNA"/>
</dbReference>
<protein>
    <submittedName>
        <fullName evidence="3">Tyrosine-type recombinase/integrase</fullName>
    </submittedName>
</protein>
<dbReference type="Gene3D" id="1.10.443.10">
    <property type="entry name" value="Intergrase catalytic core"/>
    <property type="match status" value="1"/>
</dbReference>
<sequence length="191" mass="21662">MFNASNCSVNQRLYCFEHFALRQFQLSLVDLSVDSESPPPTPRTMVALKEMRRFRSEFVFADEDGRPWTKRRVEAICRRLYRSVGVRHVRGPPGLRHAAIQRMSLAGVPLDVIRQITGHADFRILQEYLHDDVEATGMVGSKLANYDFTGEVGGLGEILEKLAGAEVHIHARARRGRGWLVSHREEHVNAA</sequence>
<dbReference type="Pfam" id="PF00589">
    <property type="entry name" value="Phage_integrase"/>
    <property type="match status" value="1"/>
</dbReference>
<gene>
    <name evidence="3" type="ORF">POL58_31040</name>
</gene>
<keyword evidence="1" id="KW-0233">DNA recombination</keyword>
<dbReference type="RefSeq" id="WP_272003599.1">
    <property type="nucleotide sequence ID" value="NZ_JAQNDN010000019.1"/>
</dbReference>
<feature type="domain" description="Tyr recombinase" evidence="2">
    <location>
        <begin position="55"/>
        <end position="133"/>
    </location>
</feature>
<dbReference type="Proteomes" id="UP001217838">
    <property type="component" value="Unassembled WGS sequence"/>
</dbReference>
<evidence type="ECO:0000313" key="4">
    <source>
        <dbReference type="Proteomes" id="UP001217838"/>
    </source>
</evidence>
<evidence type="ECO:0000259" key="2">
    <source>
        <dbReference type="Pfam" id="PF00589"/>
    </source>
</evidence>
<proteinExistence type="predicted"/>
<dbReference type="SUPFAM" id="SSF56349">
    <property type="entry name" value="DNA breaking-rejoining enzymes"/>
    <property type="match status" value="1"/>
</dbReference>
<accession>A0ABT5BDK5</accession>
<dbReference type="InterPro" id="IPR002104">
    <property type="entry name" value="Integrase_catalytic"/>
</dbReference>
<dbReference type="InterPro" id="IPR011010">
    <property type="entry name" value="DNA_brk_join_enz"/>
</dbReference>
<reference evidence="3 4" key="1">
    <citation type="submission" date="2022-11" db="EMBL/GenBank/DDBJ databases">
        <title>Minimal conservation of predation-associated metabolite biosynthetic gene clusters underscores biosynthetic potential of Myxococcota including descriptions for ten novel species: Archangium lansinium sp. nov., Myxococcus landrumus sp. nov., Nannocystis bai.</title>
        <authorList>
            <person name="Ahearne A."/>
            <person name="Stevens C."/>
            <person name="Dowd S."/>
        </authorList>
    </citation>
    <scope>NUCLEOTIDE SEQUENCE [LARGE SCALE GENOMIC DNA]</scope>
    <source>
        <strain evidence="3 4">NCELM</strain>
    </source>
</reference>
<keyword evidence="4" id="KW-1185">Reference proteome</keyword>
<dbReference type="InterPro" id="IPR013762">
    <property type="entry name" value="Integrase-like_cat_sf"/>
</dbReference>
<organism evidence="3 4">
    <name type="scientific">Nannocystis radixulma</name>
    <dbReference type="NCBI Taxonomy" id="2995305"/>
    <lineage>
        <taxon>Bacteria</taxon>
        <taxon>Pseudomonadati</taxon>
        <taxon>Myxococcota</taxon>
        <taxon>Polyangia</taxon>
        <taxon>Nannocystales</taxon>
        <taxon>Nannocystaceae</taxon>
        <taxon>Nannocystis</taxon>
    </lineage>
</organism>
<evidence type="ECO:0000256" key="1">
    <source>
        <dbReference type="ARBA" id="ARBA00023172"/>
    </source>
</evidence>